<dbReference type="SMART" id="SM00382">
    <property type="entry name" value="AAA"/>
    <property type="match status" value="1"/>
</dbReference>
<evidence type="ECO:0000256" key="2">
    <source>
        <dbReference type="ARBA" id="ARBA00022840"/>
    </source>
</evidence>
<dbReference type="GO" id="GO:0005524">
    <property type="term" value="F:ATP binding"/>
    <property type="evidence" value="ECO:0007669"/>
    <property type="project" value="UniProtKB-KW"/>
</dbReference>
<feature type="domain" description="ABC transporter" evidence="3">
    <location>
        <begin position="5"/>
        <end position="520"/>
    </location>
</feature>
<dbReference type="GO" id="GO:0016887">
    <property type="term" value="F:ATP hydrolysis activity"/>
    <property type="evidence" value="ECO:0007669"/>
    <property type="project" value="InterPro"/>
</dbReference>
<keyword evidence="5" id="KW-1185">Reference proteome</keyword>
<dbReference type="InterPro" id="IPR050107">
    <property type="entry name" value="ABC_carbohydrate_import_ATPase"/>
</dbReference>
<dbReference type="CDD" id="cd03215">
    <property type="entry name" value="ABC_Carb_Monos_II"/>
    <property type="match status" value="1"/>
</dbReference>
<dbReference type="EMBL" id="SMAE01000006">
    <property type="protein sequence ID" value="TCS89432.1"/>
    <property type="molecule type" value="Genomic_DNA"/>
</dbReference>
<dbReference type="PROSITE" id="PS50893">
    <property type="entry name" value="ABC_TRANSPORTER_2"/>
    <property type="match status" value="1"/>
</dbReference>
<name>A0A4R3KVZ8_9FIRM</name>
<dbReference type="RefSeq" id="WP_132027558.1">
    <property type="nucleotide sequence ID" value="NZ_CP068564.1"/>
</dbReference>
<dbReference type="OrthoDB" id="9771863at2"/>
<dbReference type="Gene3D" id="3.40.50.300">
    <property type="entry name" value="P-loop containing nucleotide triphosphate hydrolases"/>
    <property type="match status" value="2"/>
</dbReference>
<dbReference type="InterPro" id="IPR003593">
    <property type="entry name" value="AAA+_ATPase"/>
</dbReference>
<comment type="caution">
    <text evidence="4">The sequence shown here is derived from an EMBL/GenBank/DDBJ whole genome shotgun (WGS) entry which is preliminary data.</text>
</comment>
<dbReference type="InterPro" id="IPR003439">
    <property type="entry name" value="ABC_transporter-like_ATP-bd"/>
</dbReference>
<dbReference type="AlphaFoldDB" id="A0A4R3KVZ8"/>
<reference evidence="4 5" key="1">
    <citation type="submission" date="2019-03" db="EMBL/GenBank/DDBJ databases">
        <title>Genomic Encyclopedia of Type Strains, Phase IV (KMG-IV): sequencing the most valuable type-strain genomes for metagenomic binning, comparative biology and taxonomic classification.</title>
        <authorList>
            <person name="Goeker M."/>
        </authorList>
    </citation>
    <scope>NUCLEOTIDE SEQUENCE [LARGE SCALE GENOMIC DNA]</scope>
    <source>
        <strain evidence="4 5">DSM 26752</strain>
    </source>
</reference>
<dbReference type="SUPFAM" id="SSF52540">
    <property type="entry name" value="P-loop containing nucleoside triphosphate hydrolases"/>
    <property type="match status" value="2"/>
</dbReference>
<proteinExistence type="predicted"/>
<keyword evidence="4" id="KW-0813">Transport</keyword>
<evidence type="ECO:0000256" key="1">
    <source>
        <dbReference type="ARBA" id="ARBA00022741"/>
    </source>
</evidence>
<gene>
    <name evidence="4" type="ORF">EDD65_10698</name>
</gene>
<protein>
    <submittedName>
        <fullName evidence="4">Simple sugar transport system ATP-binding protein</fullName>
    </submittedName>
</protein>
<evidence type="ECO:0000313" key="4">
    <source>
        <dbReference type="EMBL" id="TCS89432.1"/>
    </source>
</evidence>
<keyword evidence="4" id="KW-0762">Sugar transport</keyword>
<keyword evidence="1" id="KW-0547">Nucleotide-binding</keyword>
<keyword evidence="2 4" id="KW-0067">ATP-binding</keyword>
<organism evidence="4 5">
    <name type="scientific">Keratinibaculum paraultunense</name>
    <dbReference type="NCBI Taxonomy" id="1278232"/>
    <lineage>
        <taxon>Bacteria</taxon>
        <taxon>Bacillati</taxon>
        <taxon>Bacillota</taxon>
        <taxon>Tissierellia</taxon>
        <taxon>Tissierellales</taxon>
        <taxon>Tepidimicrobiaceae</taxon>
        <taxon>Keratinibaculum</taxon>
    </lineage>
</organism>
<dbReference type="InterPro" id="IPR017871">
    <property type="entry name" value="ABC_transporter-like_CS"/>
</dbReference>
<dbReference type="Proteomes" id="UP000294567">
    <property type="component" value="Unassembled WGS sequence"/>
</dbReference>
<dbReference type="PANTHER" id="PTHR43790:SF4">
    <property type="entry name" value="GUANOSINE IMPORT ATP-BINDING PROTEIN NUPO"/>
    <property type="match status" value="1"/>
</dbReference>
<sequence>MEYVLKVENLSKNFNEIKALDNINFDLKKGEIHGIIGANGSGKSTFVNILFGSKHIMETGGYEGDIFIDNIKVDIKSTYDAMKQGIGMVHQELALFGEQDISSNIKINRENIIDKTKLLGEFALVDRNKNEKDAKKALLKVGVDINPRIKVKDIPTNLKQFVEIAREVDNDKLKVLILDEPTSSLNVEETKILLSNLKAIAETGVSIIFISHRLYEIVDVCHRVTIFRSGRVIKEYKKEDYDMDKMALDMIGKEVVQVSKERKNTTKENILSFNNVEVSYGYEHYKNISLDIKKGEILGITGLAGHGQEIFGYGLMGLYDMKGDVIYKREKLIPGDTNSIIKKGIYLLPDERKEWGLLLNKSVWENIVFEAYDRQNSFLKYPALGKLSPLNYKAIRKYSNDMVEKLNIKVRDIGQKVSDLSGGNQQKVCIGRAITIDPEVLFIGEPTRGIDLYSKEIILDMLLKLNEEKNTTIIIFSGEISELKRVCDRIVVMYRNRVFKIFDDDFKSEELSLALSGRSLE</sequence>
<dbReference type="InterPro" id="IPR027417">
    <property type="entry name" value="P-loop_NTPase"/>
</dbReference>
<accession>A0A4R3KVZ8</accession>
<dbReference type="PANTHER" id="PTHR43790">
    <property type="entry name" value="CARBOHYDRATE TRANSPORT ATP-BINDING PROTEIN MG119-RELATED"/>
    <property type="match status" value="1"/>
</dbReference>
<dbReference type="PROSITE" id="PS00211">
    <property type="entry name" value="ABC_TRANSPORTER_1"/>
    <property type="match status" value="1"/>
</dbReference>
<evidence type="ECO:0000313" key="5">
    <source>
        <dbReference type="Proteomes" id="UP000294567"/>
    </source>
</evidence>
<dbReference type="Pfam" id="PF00005">
    <property type="entry name" value="ABC_tran"/>
    <property type="match status" value="2"/>
</dbReference>
<dbReference type="CDD" id="cd03216">
    <property type="entry name" value="ABC_Carb_Monos_I"/>
    <property type="match status" value="1"/>
</dbReference>
<evidence type="ECO:0000259" key="3">
    <source>
        <dbReference type="PROSITE" id="PS50893"/>
    </source>
</evidence>